<gene>
    <name evidence="1" type="ORF">ES17_112</name>
</gene>
<organism evidence="1 2">
    <name type="scientific">Escherichia phage ES17</name>
    <dbReference type="NCBI Taxonomy" id="2662277"/>
    <lineage>
        <taxon>Viruses</taxon>
        <taxon>Duplodnaviria</taxon>
        <taxon>Heunggongvirae</taxon>
        <taxon>Uroviricota</taxon>
        <taxon>Caudoviricetes</taxon>
        <taxon>Mktvariviridae</taxon>
        <taxon>Gordonclarkvirinae</taxon>
        <taxon>Kuravirus</taxon>
        <taxon>Kuravirus ES17</taxon>
    </lineage>
</organism>
<proteinExistence type="predicted"/>
<dbReference type="Proteomes" id="UP000594589">
    <property type="component" value="Segment"/>
</dbReference>
<evidence type="ECO:0000313" key="1">
    <source>
        <dbReference type="EMBL" id="QPL11157.1"/>
    </source>
</evidence>
<name>A0A7T0LWX3_9CAUD</name>
<dbReference type="EMBL" id="MN508615">
    <property type="protein sequence ID" value="QPL11157.1"/>
    <property type="molecule type" value="Genomic_DNA"/>
</dbReference>
<protein>
    <submittedName>
        <fullName evidence="1">Uncharacterized protein</fullName>
    </submittedName>
</protein>
<evidence type="ECO:0000313" key="2">
    <source>
        <dbReference type="Proteomes" id="UP000594589"/>
    </source>
</evidence>
<keyword evidence="2" id="KW-1185">Reference proteome</keyword>
<reference evidence="1 2" key="1">
    <citation type="journal article" date="2019" name="Front. Microbiol.">
        <title>Constructing and Characterizing Bacteriophage Libraries for Phage Therapy of Human Infections.</title>
        <authorList>
            <person name="Gibson S.B."/>
            <person name="Green S.I."/>
            <person name="Liu C.G."/>
            <person name="Salazar K.C."/>
            <person name="Clark J.R."/>
            <person name="Terwilliger A.L."/>
            <person name="Kaplan H.B."/>
            <person name="Maresso A.W."/>
            <person name="Trautner B.W."/>
            <person name="Ramig R.F."/>
        </authorList>
    </citation>
    <scope>NUCLEOTIDE SEQUENCE [LARGE SCALE GENOMIC DNA]</scope>
</reference>
<accession>A0A7T0LWX3</accession>
<sequence length="85" mass="9599">MKHDINTAPVVKQLKDLKVGSVFETVPPKNKIYLTVKLDSSTVYSASWKPDERVVVDLTSDRITMLRKDTVVQVVDNARLTNKVD</sequence>